<keyword evidence="2" id="KW-1185">Reference proteome</keyword>
<sequence>MGVLKPYLLSEDARAQADFYVQALGGEIMFLSTHGELMGAQNELKNKVVHMCVVVAGGNPIFMADAIEPIAQGTNFSLSIEYKTEAEARDAFDKISAGGRVKYPFALQPFGLYLGEAADQFGVIWMITAEPQAE</sequence>
<evidence type="ECO:0000313" key="2">
    <source>
        <dbReference type="Proteomes" id="UP000632125"/>
    </source>
</evidence>
<dbReference type="PANTHER" id="PTHR33990:SF1">
    <property type="entry name" value="PROTEIN YJDN"/>
    <property type="match status" value="1"/>
</dbReference>
<reference evidence="1" key="1">
    <citation type="submission" date="2020-09" db="EMBL/GenBank/DDBJ databases">
        <title>A novel bacterium of genus Paenibacillus, isolated from South China Sea.</title>
        <authorList>
            <person name="Huang H."/>
            <person name="Mo K."/>
            <person name="Hu Y."/>
        </authorList>
    </citation>
    <scope>NUCLEOTIDE SEQUENCE</scope>
    <source>
        <strain evidence="1">IB182493</strain>
    </source>
</reference>
<dbReference type="RefSeq" id="WP_190865075.1">
    <property type="nucleotide sequence ID" value="NZ_JACXIY010000029.1"/>
</dbReference>
<dbReference type="EMBL" id="JACXIY010000029">
    <property type="protein sequence ID" value="MBD2871350.1"/>
    <property type="molecule type" value="Genomic_DNA"/>
</dbReference>
<accession>A0A927CPW9</accession>
<name>A0A927CPW9_9BACL</name>
<evidence type="ECO:0000313" key="1">
    <source>
        <dbReference type="EMBL" id="MBD2871350.1"/>
    </source>
</evidence>
<gene>
    <name evidence="1" type="ORF">IDH41_22440</name>
</gene>
<proteinExistence type="predicted"/>
<dbReference type="AlphaFoldDB" id="A0A927CPW9"/>
<dbReference type="SUPFAM" id="SSF54593">
    <property type="entry name" value="Glyoxalase/Bleomycin resistance protein/Dihydroxybiphenyl dioxygenase"/>
    <property type="match status" value="1"/>
</dbReference>
<comment type="caution">
    <text evidence="1">The sequence shown here is derived from an EMBL/GenBank/DDBJ whole genome shotgun (WGS) entry which is preliminary data.</text>
</comment>
<dbReference type="PANTHER" id="PTHR33990">
    <property type="entry name" value="PROTEIN YJDN-RELATED"/>
    <property type="match status" value="1"/>
</dbReference>
<dbReference type="InterPro" id="IPR029068">
    <property type="entry name" value="Glyas_Bleomycin-R_OHBP_Dase"/>
</dbReference>
<protein>
    <submittedName>
        <fullName evidence="1">VOC family protein</fullName>
    </submittedName>
</protein>
<dbReference type="Proteomes" id="UP000632125">
    <property type="component" value="Unassembled WGS sequence"/>
</dbReference>
<dbReference type="Gene3D" id="3.10.180.10">
    <property type="entry name" value="2,3-Dihydroxybiphenyl 1,2-Dioxygenase, domain 1"/>
    <property type="match status" value="1"/>
</dbReference>
<organism evidence="1 2">
    <name type="scientific">Paenibacillus arenilitoris</name>
    <dbReference type="NCBI Taxonomy" id="2772299"/>
    <lineage>
        <taxon>Bacteria</taxon>
        <taxon>Bacillati</taxon>
        <taxon>Bacillota</taxon>
        <taxon>Bacilli</taxon>
        <taxon>Bacillales</taxon>
        <taxon>Paenibacillaceae</taxon>
        <taxon>Paenibacillus</taxon>
    </lineage>
</organism>